<reference evidence="3" key="1">
    <citation type="submission" date="2016-10" db="EMBL/GenBank/DDBJ databases">
        <authorList>
            <person name="Varghese N."/>
        </authorList>
    </citation>
    <scope>NUCLEOTIDE SEQUENCE [LARGE SCALE GENOMIC DNA]</scope>
    <source>
        <strain evidence="3">DSM 45096 / BCRC 16803 / CGMCC 4.1857 / CIP 109030 / JCM 12277 / KCTC 19219 / NBRC 100920 / 33214</strain>
    </source>
</reference>
<keyword evidence="1" id="KW-0812">Transmembrane</keyword>
<evidence type="ECO:0000313" key="2">
    <source>
        <dbReference type="EMBL" id="SEM05930.1"/>
    </source>
</evidence>
<feature type="transmembrane region" description="Helical" evidence="1">
    <location>
        <begin position="21"/>
        <end position="46"/>
    </location>
</feature>
<feature type="transmembrane region" description="Helical" evidence="1">
    <location>
        <begin position="66"/>
        <end position="91"/>
    </location>
</feature>
<dbReference type="RefSeq" id="WP_042443096.1">
    <property type="nucleotide sequence ID" value="NZ_BBPN01000004.1"/>
</dbReference>
<evidence type="ECO:0000313" key="3">
    <source>
        <dbReference type="Proteomes" id="UP000183015"/>
    </source>
</evidence>
<organism evidence="2 3">
    <name type="scientific">Streptacidiphilus jiangxiensis</name>
    <dbReference type="NCBI Taxonomy" id="235985"/>
    <lineage>
        <taxon>Bacteria</taxon>
        <taxon>Bacillati</taxon>
        <taxon>Actinomycetota</taxon>
        <taxon>Actinomycetes</taxon>
        <taxon>Kitasatosporales</taxon>
        <taxon>Streptomycetaceae</taxon>
        <taxon>Streptacidiphilus</taxon>
    </lineage>
</organism>
<dbReference type="eggNOG" id="ENOG5032G7H">
    <property type="taxonomic scope" value="Bacteria"/>
</dbReference>
<sequence length="123" mass="11919">MNPYGLQPPPQAPTRRGVGAVVAAGVVLGLVAGAVNALFSFGMVFATDSCGTGAPSGNAAICDGGTWTVVVALPWAGLLVGVGAGLAVAVARVRQGRSAWPGPLVGAGVYAVLLAVALLVVLG</sequence>
<dbReference type="AlphaFoldDB" id="A0A1H7VA34"/>
<name>A0A1H7VA34_STRJI</name>
<feature type="transmembrane region" description="Helical" evidence="1">
    <location>
        <begin position="103"/>
        <end position="122"/>
    </location>
</feature>
<keyword evidence="3" id="KW-1185">Reference proteome</keyword>
<keyword evidence="1" id="KW-1133">Transmembrane helix</keyword>
<dbReference type="OrthoDB" id="4312042at2"/>
<dbReference type="EMBL" id="FOAZ01000017">
    <property type="protein sequence ID" value="SEM05930.1"/>
    <property type="molecule type" value="Genomic_DNA"/>
</dbReference>
<accession>A0A1H7VA34</accession>
<gene>
    <name evidence="2" type="ORF">SAMN05414137_117182</name>
</gene>
<evidence type="ECO:0000256" key="1">
    <source>
        <dbReference type="SAM" id="Phobius"/>
    </source>
</evidence>
<proteinExistence type="predicted"/>
<dbReference type="Proteomes" id="UP000183015">
    <property type="component" value="Unassembled WGS sequence"/>
</dbReference>
<protein>
    <submittedName>
        <fullName evidence="2">Uncharacterized protein</fullName>
    </submittedName>
</protein>
<keyword evidence="1" id="KW-0472">Membrane</keyword>